<evidence type="ECO:0000313" key="4">
    <source>
        <dbReference type="Proteomes" id="UP000799439"/>
    </source>
</evidence>
<dbReference type="InterPro" id="IPR027746">
    <property type="entry name" value="TTL"/>
</dbReference>
<dbReference type="Pfam" id="PF01975">
    <property type="entry name" value="SurE"/>
    <property type="match status" value="1"/>
</dbReference>
<dbReference type="InterPro" id="IPR002828">
    <property type="entry name" value="SurE-like_Pase/nucleotidase"/>
</dbReference>
<organism evidence="3 4">
    <name type="scientific">Myriangium duriaei CBS 260.36</name>
    <dbReference type="NCBI Taxonomy" id="1168546"/>
    <lineage>
        <taxon>Eukaryota</taxon>
        <taxon>Fungi</taxon>
        <taxon>Dikarya</taxon>
        <taxon>Ascomycota</taxon>
        <taxon>Pezizomycotina</taxon>
        <taxon>Dothideomycetes</taxon>
        <taxon>Dothideomycetidae</taxon>
        <taxon>Myriangiales</taxon>
        <taxon>Myriangiaceae</taxon>
        <taxon>Myriangium</taxon>
    </lineage>
</organism>
<dbReference type="Proteomes" id="UP000799439">
    <property type="component" value="Unassembled WGS sequence"/>
</dbReference>
<dbReference type="PANTHER" id="PTHR47551:SF1">
    <property type="entry name" value="TUBULIN--TYROSINE LIGASE PBY1-RELATED"/>
    <property type="match status" value="1"/>
</dbReference>
<evidence type="ECO:0000256" key="1">
    <source>
        <dbReference type="SAM" id="MobiDB-lite"/>
    </source>
</evidence>
<sequence>MHILVTNDDGPPSADSSPYVLPFVHHLLAAGHKVSIVLPSEQRSWIAKAHIVGQDVRATPYTPPEYTFPGSSSPASDGDAKWFLTTSPPASCAQLALHHLFPPTGQRGPVDLVVSGPNYGRNTTAVFALSSGTMGGALEACVAGHKAIALSFAFMDRLNLPEVVAGACRHAVKVVEHLAVADGWRTGNPAGVVYSVNVPLVKGVEELKTVWTQMLLNRWKSSCFVEAEGDEKPGQAEREIREGETGQGHEDEGRRESTDGNGSVERHFKWSPKFTDVFESVKRAGPGSDGWAVANGMTSVTMLRANFMHVAGTTSGELKL</sequence>
<dbReference type="PANTHER" id="PTHR47551">
    <property type="entry name" value="TUBULIN--TYROSINE LIGASE PBY1-RELATED"/>
    <property type="match status" value="1"/>
</dbReference>
<dbReference type="NCBIfam" id="TIGR00087">
    <property type="entry name" value="surE"/>
    <property type="match status" value="1"/>
</dbReference>
<comment type="caution">
    <text evidence="3">The sequence shown here is derived from an EMBL/GenBank/DDBJ whole genome shotgun (WGS) entry which is preliminary data.</text>
</comment>
<gene>
    <name evidence="3" type="ORF">K461DRAFT_298646</name>
</gene>
<proteinExistence type="predicted"/>
<dbReference type="AlphaFoldDB" id="A0A9P4J7P8"/>
<feature type="domain" description="Survival protein SurE-like phosphatase/nucleotidase" evidence="2">
    <location>
        <begin position="3"/>
        <end position="220"/>
    </location>
</feature>
<reference evidence="3" key="1">
    <citation type="journal article" date="2020" name="Stud. Mycol.">
        <title>101 Dothideomycetes genomes: a test case for predicting lifestyles and emergence of pathogens.</title>
        <authorList>
            <person name="Haridas S."/>
            <person name="Albert R."/>
            <person name="Binder M."/>
            <person name="Bloem J."/>
            <person name="Labutti K."/>
            <person name="Salamov A."/>
            <person name="Andreopoulos B."/>
            <person name="Baker S."/>
            <person name="Barry K."/>
            <person name="Bills G."/>
            <person name="Bluhm B."/>
            <person name="Cannon C."/>
            <person name="Castanera R."/>
            <person name="Culley D."/>
            <person name="Daum C."/>
            <person name="Ezra D."/>
            <person name="Gonzalez J."/>
            <person name="Henrissat B."/>
            <person name="Kuo A."/>
            <person name="Liang C."/>
            <person name="Lipzen A."/>
            <person name="Lutzoni F."/>
            <person name="Magnuson J."/>
            <person name="Mondo S."/>
            <person name="Nolan M."/>
            <person name="Ohm R."/>
            <person name="Pangilinan J."/>
            <person name="Park H.-J."/>
            <person name="Ramirez L."/>
            <person name="Alfaro M."/>
            <person name="Sun H."/>
            <person name="Tritt A."/>
            <person name="Yoshinaga Y."/>
            <person name="Zwiers L.-H."/>
            <person name="Turgeon B."/>
            <person name="Goodwin S."/>
            <person name="Spatafora J."/>
            <person name="Crous P."/>
            <person name="Grigoriev I."/>
        </authorList>
    </citation>
    <scope>NUCLEOTIDE SEQUENCE</scope>
    <source>
        <strain evidence="3">CBS 260.36</strain>
    </source>
</reference>
<dbReference type="InterPro" id="IPR036523">
    <property type="entry name" value="SurE-like_sf"/>
</dbReference>
<name>A0A9P4J7P8_9PEZI</name>
<feature type="region of interest" description="Disordered" evidence="1">
    <location>
        <begin position="227"/>
        <end position="266"/>
    </location>
</feature>
<evidence type="ECO:0000259" key="2">
    <source>
        <dbReference type="Pfam" id="PF01975"/>
    </source>
</evidence>
<accession>A0A9P4J7P8</accession>
<dbReference type="OrthoDB" id="202825at2759"/>
<dbReference type="GO" id="GO:0000932">
    <property type="term" value="C:P-body"/>
    <property type="evidence" value="ECO:0007669"/>
    <property type="project" value="TreeGrafter"/>
</dbReference>
<dbReference type="Gene3D" id="3.40.1210.10">
    <property type="entry name" value="Survival protein SurE-like phosphatase/nucleotidase"/>
    <property type="match status" value="1"/>
</dbReference>
<dbReference type="EMBL" id="ML996081">
    <property type="protein sequence ID" value="KAF2156601.1"/>
    <property type="molecule type" value="Genomic_DNA"/>
</dbReference>
<keyword evidence="4" id="KW-1185">Reference proteome</keyword>
<evidence type="ECO:0000313" key="3">
    <source>
        <dbReference type="EMBL" id="KAF2156601.1"/>
    </source>
</evidence>
<dbReference type="SUPFAM" id="SSF64167">
    <property type="entry name" value="SurE-like"/>
    <property type="match status" value="1"/>
</dbReference>
<feature type="compositionally biased region" description="Basic and acidic residues" evidence="1">
    <location>
        <begin position="230"/>
        <end position="266"/>
    </location>
</feature>
<protein>
    <submittedName>
        <fullName evidence="3">Sure-like protein</fullName>
    </submittedName>
</protein>
<dbReference type="GO" id="GO:0016787">
    <property type="term" value="F:hydrolase activity"/>
    <property type="evidence" value="ECO:0007669"/>
    <property type="project" value="InterPro"/>
</dbReference>